<reference evidence="9 10" key="1">
    <citation type="submission" date="2024-02" db="EMBL/GenBank/DDBJ databases">
        <title>De novo assembly and annotation of 12 fungi associated with fruit tree decline syndrome in Ontario, Canada.</title>
        <authorList>
            <person name="Sulman M."/>
            <person name="Ellouze W."/>
            <person name="Ilyukhin E."/>
        </authorList>
    </citation>
    <scope>NUCLEOTIDE SEQUENCE [LARGE SCALE GENOMIC DNA]</scope>
    <source>
        <strain evidence="9 10">FDS-637</strain>
    </source>
</reference>
<feature type="domain" description="Xylanolytic transcriptional activator regulatory" evidence="8">
    <location>
        <begin position="146"/>
        <end position="310"/>
    </location>
</feature>
<proteinExistence type="predicted"/>
<dbReference type="InterPro" id="IPR051615">
    <property type="entry name" value="Transcr_Regulatory_Elem"/>
</dbReference>
<keyword evidence="2" id="KW-0862">Zinc</keyword>
<feature type="compositionally biased region" description="Polar residues" evidence="7">
    <location>
        <begin position="48"/>
        <end position="63"/>
    </location>
</feature>
<evidence type="ECO:0000256" key="6">
    <source>
        <dbReference type="ARBA" id="ARBA00023242"/>
    </source>
</evidence>
<accession>A0ABR3CSR5</accession>
<dbReference type="CDD" id="cd12148">
    <property type="entry name" value="fungal_TF_MHR"/>
    <property type="match status" value="1"/>
</dbReference>
<evidence type="ECO:0000259" key="8">
    <source>
        <dbReference type="Pfam" id="PF04082"/>
    </source>
</evidence>
<name>A0ABR3CSR5_9PEZI</name>
<evidence type="ECO:0000313" key="10">
    <source>
        <dbReference type="Proteomes" id="UP001430584"/>
    </source>
</evidence>
<gene>
    <name evidence="9" type="ORF">SLS55_002624</name>
</gene>
<feature type="region of interest" description="Disordered" evidence="7">
    <location>
        <begin position="44"/>
        <end position="72"/>
    </location>
</feature>
<dbReference type="Pfam" id="PF04082">
    <property type="entry name" value="Fungal_trans"/>
    <property type="match status" value="1"/>
</dbReference>
<keyword evidence="10" id="KW-1185">Reference proteome</keyword>
<dbReference type="EMBL" id="JAJVCZ030000002">
    <property type="protein sequence ID" value="KAL0263643.1"/>
    <property type="molecule type" value="Genomic_DNA"/>
</dbReference>
<evidence type="ECO:0000256" key="2">
    <source>
        <dbReference type="ARBA" id="ARBA00022833"/>
    </source>
</evidence>
<evidence type="ECO:0000313" key="9">
    <source>
        <dbReference type="EMBL" id="KAL0263643.1"/>
    </source>
</evidence>
<dbReference type="GeneID" id="92006709"/>
<dbReference type="RefSeq" id="XP_066636672.1">
    <property type="nucleotide sequence ID" value="XM_066774105.1"/>
</dbReference>
<sequence length="316" mass="34586">MTRALGSLLFKAGLTPVAHNRKPPSKNYVRALEAHIQSLERELAAVRQSRNADPQHPAESSQSGSGGTSMARASDVDVDVITDTLGSFNIGDGGTICYLGSRSNLNLLRCGMPHRRAASQETQRRAHTQEPSVLDRVSEELQAHLLDLFWTWQNSWQRIVARDPFLRDLHTDPSFPTSSFSSPSLICAMYALASRYSDMPELRTDPEDATTAGNAFAAEAKQALIYECEAPTISTVQATAILSLRDVAVDKEASGWTYCGMAVRMAVSLGLHLDCSRCVKDGEMTADEAEVRSVTWWGCYVLDKYSLATYFGKAGS</sequence>
<keyword evidence="3" id="KW-0805">Transcription regulation</keyword>
<protein>
    <recommendedName>
        <fullName evidence="8">Xylanolytic transcriptional activator regulatory domain-containing protein</fullName>
    </recommendedName>
</protein>
<dbReference type="PANTHER" id="PTHR31313:SF81">
    <property type="entry name" value="TY1 ENHANCER ACTIVATOR"/>
    <property type="match status" value="1"/>
</dbReference>
<evidence type="ECO:0000256" key="3">
    <source>
        <dbReference type="ARBA" id="ARBA00023015"/>
    </source>
</evidence>
<evidence type="ECO:0000256" key="5">
    <source>
        <dbReference type="ARBA" id="ARBA00023163"/>
    </source>
</evidence>
<keyword evidence="5" id="KW-0804">Transcription</keyword>
<dbReference type="Proteomes" id="UP001430584">
    <property type="component" value="Unassembled WGS sequence"/>
</dbReference>
<keyword evidence="4" id="KW-0238">DNA-binding</keyword>
<keyword evidence="6" id="KW-0539">Nucleus</keyword>
<dbReference type="InterPro" id="IPR007219">
    <property type="entry name" value="XnlR_reg_dom"/>
</dbReference>
<evidence type="ECO:0000256" key="7">
    <source>
        <dbReference type="SAM" id="MobiDB-lite"/>
    </source>
</evidence>
<evidence type="ECO:0000256" key="1">
    <source>
        <dbReference type="ARBA" id="ARBA00022723"/>
    </source>
</evidence>
<comment type="caution">
    <text evidence="9">The sequence shown here is derived from an EMBL/GenBank/DDBJ whole genome shotgun (WGS) entry which is preliminary data.</text>
</comment>
<keyword evidence="1" id="KW-0479">Metal-binding</keyword>
<dbReference type="PANTHER" id="PTHR31313">
    <property type="entry name" value="TY1 ENHANCER ACTIVATOR"/>
    <property type="match status" value="1"/>
</dbReference>
<evidence type="ECO:0000256" key="4">
    <source>
        <dbReference type="ARBA" id="ARBA00023125"/>
    </source>
</evidence>
<organism evidence="9 10">
    <name type="scientific">Diplodia seriata</name>
    <dbReference type="NCBI Taxonomy" id="420778"/>
    <lineage>
        <taxon>Eukaryota</taxon>
        <taxon>Fungi</taxon>
        <taxon>Dikarya</taxon>
        <taxon>Ascomycota</taxon>
        <taxon>Pezizomycotina</taxon>
        <taxon>Dothideomycetes</taxon>
        <taxon>Dothideomycetes incertae sedis</taxon>
        <taxon>Botryosphaeriales</taxon>
        <taxon>Botryosphaeriaceae</taxon>
        <taxon>Diplodia</taxon>
    </lineage>
</organism>